<protein>
    <submittedName>
        <fullName evidence="1">Uncharacterized protein</fullName>
    </submittedName>
</protein>
<accession>A0A066ZRE5</accession>
<evidence type="ECO:0000313" key="1">
    <source>
        <dbReference type="EMBL" id="KDN94834.1"/>
    </source>
</evidence>
<gene>
    <name evidence="1" type="ORF">EI16_00525</name>
</gene>
<reference evidence="1 2" key="1">
    <citation type="submission" date="2014-04" db="EMBL/GenBank/DDBJ databases">
        <title>Draft genome sequence of Hydrogenovibrio marinus MH-110, a model organism for aerobic H2 metabolism.</title>
        <authorList>
            <person name="Cha H.J."/>
            <person name="Jo B.H."/>
            <person name="Hwang B.H."/>
        </authorList>
    </citation>
    <scope>NUCLEOTIDE SEQUENCE [LARGE SCALE GENOMIC DNA]</scope>
    <source>
        <strain evidence="1 2">MH-110</strain>
    </source>
</reference>
<dbReference type="Proteomes" id="UP000027341">
    <property type="component" value="Unassembled WGS sequence"/>
</dbReference>
<comment type="caution">
    <text evidence="1">The sequence shown here is derived from an EMBL/GenBank/DDBJ whole genome shotgun (WGS) entry which is preliminary data.</text>
</comment>
<dbReference type="EMBL" id="JMIU01000001">
    <property type="protein sequence ID" value="KDN94834.1"/>
    <property type="molecule type" value="Genomic_DNA"/>
</dbReference>
<organism evidence="1 2">
    <name type="scientific">Hydrogenovibrio marinus</name>
    <dbReference type="NCBI Taxonomy" id="28885"/>
    <lineage>
        <taxon>Bacteria</taxon>
        <taxon>Pseudomonadati</taxon>
        <taxon>Pseudomonadota</taxon>
        <taxon>Gammaproteobacteria</taxon>
        <taxon>Thiotrichales</taxon>
        <taxon>Piscirickettsiaceae</taxon>
        <taxon>Hydrogenovibrio</taxon>
    </lineage>
</organism>
<name>A0A066ZRE5_HYDMR</name>
<dbReference type="RefSeq" id="WP_029908340.1">
    <property type="nucleotide sequence ID" value="NZ_AP020335.1"/>
</dbReference>
<proteinExistence type="predicted"/>
<keyword evidence="2" id="KW-1185">Reference proteome</keyword>
<evidence type="ECO:0000313" key="2">
    <source>
        <dbReference type="Proteomes" id="UP000027341"/>
    </source>
</evidence>
<dbReference type="STRING" id="28885.EI16_00525"/>
<dbReference type="AlphaFoldDB" id="A0A066ZRE5"/>
<sequence>MSRKAQWVTVAIIFFLLALFFMLMFAVASVSEDEQSQKNAVSNDTVKQAYLETAGIDLNAVLKNSLPKDMSYMKGRVDKVSIDMDKLKDNLLVIRLNVIPDHRKEYMVDRMMFDRDMILSIAKNSIKYLVKIGQSPDDKGFSIRVSATMISPNKTPTGKEIWLPIGVARYSPSAVHINYQAGHF</sequence>